<feature type="region of interest" description="Disordered" evidence="1">
    <location>
        <begin position="1"/>
        <end position="26"/>
    </location>
</feature>
<evidence type="ECO:0000313" key="2">
    <source>
        <dbReference type="EnsemblPlants" id="TuG1812U0000012900.01.T03"/>
    </source>
</evidence>
<dbReference type="Gramene" id="TuG1812U0000012900.01.T03">
    <property type="protein sequence ID" value="TuG1812U0000012900.01.T03"/>
    <property type="gene ID" value="TuG1812U0000012900.01"/>
</dbReference>
<reference evidence="3" key="1">
    <citation type="journal article" date="2013" name="Nature">
        <title>Draft genome of the wheat A-genome progenitor Triticum urartu.</title>
        <authorList>
            <person name="Ling H.Q."/>
            <person name="Zhao S."/>
            <person name="Liu D."/>
            <person name="Wang J."/>
            <person name="Sun H."/>
            <person name="Zhang C."/>
            <person name="Fan H."/>
            <person name="Li D."/>
            <person name="Dong L."/>
            <person name="Tao Y."/>
            <person name="Gao C."/>
            <person name="Wu H."/>
            <person name="Li Y."/>
            <person name="Cui Y."/>
            <person name="Guo X."/>
            <person name="Zheng S."/>
            <person name="Wang B."/>
            <person name="Yu K."/>
            <person name="Liang Q."/>
            <person name="Yang W."/>
            <person name="Lou X."/>
            <person name="Chen J."/>
            <person name="Feng M."/>
            <person name="Jian J."/>
            <person name="Zhang X."/>
            <person name="Luo G."/>
            <person name="Jiang Y."/>
            <person name="Liu J."/>
            <person name="Wang Z."/>
            <person name="Sha Y."/>
            <person name="Zhang B."/>
            <person name="Wu H."/>
            <person name="Tang D."/>
            <person name="Shen Q."/>
            <person name="Xue P."/>
            <person name="Zou S."/>
            <person name="Wang X."/>
            <person name="Liu X."/>
            <person name="Wang F."/>
            <person name="Yang Y."/>
            <person name="An X."/>
            <person name="Dong Z."/>
            <person name="Zhang K."/>
            <person name="Zhang X."/>
            <person name="Luo M.C."/>
            <person name="Dvorak J."/>
            <person name="Tong Y."/>
            <person name="Wang J."/>
            <person name="Yang H."/>
            <person name="Li Z."/>
            <person name="Wang D."/>
            <person name="Zhang A."/>
            <person name="Wang J."/>
        </authorList>
    </citation>
    <scope>NUCLEOTIDE SEQUENCE</scope>
    <source>
        <strain evidence="3">cv. G1812</strain>
    </source>
</reference>
<protein>
    <submittedName>
        <fullName evidence="2">Uncharacterized protein</fullName>
    </submittedName>
</protein>
<name>A0A8R7VFS2_TRIUA</name>
<dbReference type="Gramene" id="TuG1812G0200001509.01.T02">
    <property type="protein sequence ID" value="TuG1812G0200001509.01.T02"/>
    <property type="gene ID" value="TuG1812G0200001509.01"/>
</dbReference>
<reference evidence="2" key="2">
    <citation type="submission" date="2018-03" db="EMBL/GenBank/DDBJ databases">
        <title>The Triticum urartu genome reveals the dynamic nature of wheat genome evolution.</title>
        <authorList>
            <person name="Ling H."/>
            <person name="Ma B."/>
            <person name="Shi X."/>
            <person name="Liu H."/>
            <person name="Dong L."/>
            <person name="Sun H."/>
            <person name="Cao Y."/>
            <person name="Gao Q."/>
            <person name="Zheng S."/>
            <person name="Li Y."/>
            <person name="Yu Y."/>
            <person name="Du H."/>
            <person name="Qi M."/>
            <person name="Li Y."/>
            <person name="Yu H."/>
            <person name="Cui Y."/>
            <person name="Wang N."/>
            <person name="Chen C."/>
            <person name="Wu H."/>
            <person name="Zhao Y."/>
            <person name="Zhang J."/>
            <person name="Li Y."/>
            <person name="Zhou W."/>
            <person name="Zhang B."/>
            <person name="Hu W."/>
            <person name="Eijk M."/>
            <person name="Tang J."/>
            <person name="Witsenboer H."/>
            <person name="Zhao S."/>
            <person name="Li Z."/>
            <person name="Zhang A."/>
            <person name="Wang D."/>
            <person name="Liang C."/>
        </authorList>
    </citation>
    <scope>NUCLEOTIDE SEQUENCE [LARGE SCALE GENOMIC DNA]</scope>
    <source>
        <strain evidence="2">cv. G1812</strain>
    </source>
</reference>
<sequence>MAFFSTHIGTAPAATAGGRHWGTRKSGTTHVTAQEPILVEHLPRCGATRGSRTLCHTEMGTAMPAPVLSADVSESITVDSGSNDLSRSFSMSSSDDTNSNIMFTPGSKMAKVLIDSNGGMVTSLSKIESQFGMSTTSLDMPDMDDYQQLQQDFIACTVRTKHSCTTHPRSIAERVRKKSKE</sequence>
<proteinExistence type="predicted"/>
<dbReference type="EnsemblPlants" id="TuG1812G0200001509.01.T02">
    <property type="protein sequence ID" value="TuG1812G0200001509.01.T02"/>
    <property type="gene ID" value="TuG1812G0200001509.01"/>
</dbReference>
<dbReference type="EnsemblPlants" id="TuG1812U0000012900.01.T03">
    <property type="protein sequence ID" value="TuG1812U0000012900.01.T03"/>
    <property type="gene ID" value="TuG1812U0000012900.01"/>
</dbReference>
<keyword evidence="3" id="KW-1185">Reference proteome</keyword>
<organism evidence="2 3">
    <name type="scientific">Triticum urartu</name>
    <name type="common">Red wild einkorn</name>
    <name type="synonym">Crithodium urartu</name>
    <dbReference type="NCBI Taxonomy" id="4572"/>
    <lineage>
        <taxon>Eukaryota</taxon>
        <taxon>Viridiplantae</taxon>
        <taxon>Streptophyta</taxon>
        <taxon>Embryophyta</taxon>
        <taxon>Tracheophyta</taxon>
        <taxon>Spermatophyta</taxon>
        <taxon>Magnoliopsida</taxon>
        <taxon>Liliopsida</taxon>
        <taxon>Poales</taxon>
        <taxon>Poaceae</taxon>
        <taxon>BOP clade</taxon>
        <taxon>Pooideae</taxon>
        <taxon>Triticodae</taxon>
        <taxon>Triticeae</taxon>
        <taxon>Triticinae</taxon>
        <taxon>Triticum</taxon>
    </lineage>
</organism>
<evidence type="ECO:0000313" key="3">
    <source>
        <dbReference type="Proteomes" id="UP000015106"/>
    </source>
</evidence>
<evidence type="ECO:0000256" key="1">
    <source>
        <dbReference type="SAM" id="MobiDB-lite"/>
    </source>
</evidence>
<dbReference type="Proteomes" id="UP000015106">
    <property type="component" value="Chromosome 2"/>
</dbReference>
<dbReference type="AlphaFoldDB" id="A0A8R7VFS2"/>
<reference evidence="2" key="3">
    <citation type="submission" date="2022-06" db="UniProtKB">
        <authorList>
            <consortium name="EnsemblPlants"/>
        </authorList>
    </citation>
    <scope>IDENTIFICATION</scope>
</reference>
<accession>A0A8R7VFS2</accession>